<evidence type="ECO:0000313" key="1">
    <source>
        <dbReference type="EMBL" id="GJE89891.1"/>
    </source>
</evidence>
<dbReference type="Proteomes" id="UP000703269">
    <property type="component" value="Unassembled WGS sequence"/>
</dbReference>
<comment type="caution">
    <text evidence="1">The sequence shown here is derived from an EMBL/GenBank/DDBJ whole genome shotgun (WGS) entry which is preliminary data.</text>
</comment>
<reference evidence="1 2" key="1">
    <citation type="submission" date="2021-08" db="EMBL/GenBank/DDBJ databases">
        <title>Draft Genome Sequence of Phanerochaete sordida strain YK-624.</title>
        <authorList>
            <person name="Mori T."/>
            <person name="Dohra H."/>
            <person name="Suzuki T."/>
            <person name="Kawagishi H."/>
            <person name="Hirai H."/>
        </authorList>
    </citation>
    <scope>NUCLEOTIDE SEQUENCE [LARGE SCALE GENOMIC DNA]</scope>
    <source>
        <strain evidence="1 2">YK-624</strain>
    </source>
</reference>
<sequence length="423" mass="47939">MPLQIDVLPQELFDLIFEDLVALERGETPRKASLLASSLVSKAWAQHTFRHRFRSLVLYVPCEHARSTEEVRDIHTLLGQEGFLGMMLSVCDLELRFGTRGKPANITADLHHFVSHFPRLQSLHLVGYIRQGPSPPVHVATIPHMQRLKITVCPHEVAGVFSPDLCDALSQFSTIGELHVVDLWGWVREPDAPRFDISHVSLPRVTSLVVEQSRLGALVHVMRRVATERMRTLDLISDCHRLHRALELPESLPHPPEHLFVLASCWDLGADDADRALHTERITRVLGKRITIVMCIGSEKLCMRHAHPRTRSIWARLEFFLSVAEATARLEYVEVVLAPTAFGPEVLTLSVVSDMLAEDDTLIRRCEDILLRMTRAERLGSVYVRICSAPPGPYKVMRESFLPESKITEGLFPRLHNLHLLRS</sequence>
<accession>A0A9P3LBW3</accession>
<keyword evidence="2" id="KW-1185">Reference proteome</keyword>
<evidence type="ECO:0000313" key="2">
    <source>
        <dbReference type="Proteomes" id="UP000703269"/>
    </source>
</evidence>
<protein>
    <recommendedName>
        <fullName evidence="3">F-box domain-containing protein</fullName>
    </recommendedName>
</protein>
<proteinExistence type="predicted"/>
<name>A0A9P3LBW3_9APHY</name>
<evidence type="ECO:0008006" key="3">
    <source>
        <dbReference type="Google" id="ProtNLM"/>
    </source>
</evidence>
<dbReference type="AlphaFoldDB" id="A0A9P3LBW3"/>
<organism evidence="1 2">
    <name type="scientific">Phanerochaete sordida</name>
    <dbReference type="NCBI Taxonomy" id="48140"/>
    <lineage>
        <taxon>Eukaryota</taxon>
        <taxon>Fungi</taxon>
        <taxon>Dikarya</taxon>
        <taxon>Basidiomycota</taxon>
        <taxon>Agaricomycotina</taxon>
        <taxon>Agaricomycetes</taxon>
        <taxon>Polyporales</taxon>
        <taxon>Phanerochaetaceae</taxon>
        <taxon>Phanerochaete</taxon>
    </lineage>
</organism>
<gene>
    <name evidence="1" type="ORF">PsYK624_060030</name>
</gene>
<dbReference type="EMBL" id="BPQB01000014">
    <property type="protein sequence ID" value="GJE89891.1"/>
    <property type="molecule type" value="Genomic_DNA"/>
</dbReference>